<dbReference type="RefSeq" id="WP_036097975.1">
    <property type="nucleotide sequence ID" value="NZ_AODF01000028.1"/>
</dbReference>
<keyword evidence="1" id="KW-0010">Activator</keyword>
<organism evidence="2 3">
    <name type="scientific">Listeria floridensis FSL S10-1187</name>
    <dbReference type="NCBI Taxonomy" id="1265817"/>
    <lineage>
        <taxon>Bacteria</taxon>
        <taxon>Bacillati</taxon>
        <taxon>Bacillota</taxon>
        <taxon>Bacilli</taxon>
        <taxon>Bacillales</taxon>
        <taxon>Listeriaceae</taxon>
        <taxon>Listeria</taxon>
    </lineage>
</organism>
<accession>A0ABN0RD81</accession>
<keyword evidence="3" id="KW-1185">Reference proteome</keyword>
<gene>
    <name evidence="2" type="ORF">MFLO_12186</name>
</gene>
<name>A0ABN0RD81_9LIST</name>
<evidence type="ECO:0000313" key="2">
    <source>
        <dbReference type="EMBL" id="EUJ28503.1"/>
    </source>
</evidence>
<dbReference type="EMBL" id="AODF01000028">
    <property type="protein sequence ID" value="EUJ28503.1"/>
    <property type="molecule type" value="Genomic_DNA"/>
</dbReference>
<reference evidence="2 3" key="1">
    <citation type="journal article" date="2014" name="Int. J. Syst. Evol. Microbiol.">
        <title>Listeria floridensis sp. nov., Listeria aquatica sp. nov., Listeria cornellensis sp. nov., Listeria riparia sp. nov. and Listeria grandensis sp. nov., from agricultural and natural environments.</title>
        <authorList>
            <person name="den Bakker H.C."/>
            <person name="Warchocki S."/>
            <person name="Wright E.M."/>
            <person name="Allred A.F."/>
            <person name="Ahlstrom C."/>
            <person name="Manuel C.S."/>
            <person name="Stasiewicz M.J."/>
            <person name="Burrell A."/>
            <person name="Roof S."/>
            <person name="Strawn L."/>
            <person name="Fortes E.D."/>
            <person name="Nightingale K.K."/>
            <person name="Kephart D."/>
            <person name="Wiedmann M."/>
        </authorList>
    </citation>
    <scope>NUCLEOTIDE SEQUENCE [LARGE SCALE GENOMIC DNA]</scope>
    <source>
        <strain evidence="2 3">FSL S10-1187</strain>
    </source>
</reference>
<evidence type="ECO:0000313" key="3">
    <source>
        <dbReference type="Proteomes" id="UP000019249"/>
    </source>
</evidence>
<proteinExistence type="predicted"/>
<protein>
    <recommendedName>
        <fullName evidence="4">Cyclic nucleotide-binding domain-containing protein</fullName>
    </recommendedName>
</protein>
<dbReference type="InterPro" id="IPR018490">
    <property type="entry name" value="cNMP-bd_dom_sf"/>
</dbReference>
<dbReference type="SUPFAM" id="SSF51206">
    <property type="entry name" value="cAMP-binding domain-like"/>
    <property type="match status" value="1"/>
</dbReference>
<evidence type="ECO:0008006" key="4">
    <source>
        <dbReference type="Google" id="ProtNLM"/>
    </source>
</evidence>
<evidence type="ECO:0000256" key="1">
    <source>
        <dbReference type="ARBA" id="ARBA00023159"/>
    </source>
</evidence>
<dbReference type="Proteomes" id="UP000019249">
    <property type="component" value="Unassembled WGS sequence"/>
</dbReference>
<sequence>MMNTTVPADREIVSKFLCYLAANTKKSKNYVTIWKLKKGDRFETRPGAFYIMKSGVVLSEVVCDKTMSQPFILFHDNQCFCHISSDRHKFTNRLLQDSVIYQIDYEFVADRFYEQTDFFSHVVKNLRAEQPVFDGKHFHIELKADL</sequence>
<comment type="caution">
    <text evidence="2">The sequence shown here is derived from an EMBL/GenBank/DDBJ whole genome shotgun (WGS) entry which is preliminary data.</text>
</comment>